<keyword evidence="14" id="KW-1185">Reference proteome</keyword>
<organism evidence="13 14">
    <name type="scientific">Linnemannia hyalina</name>
    <dbReference type="NCBI Taxonomy" id="64524"/>
    <lineage>
        <taxon>Eukaryota</taxon>
        <taxon>Fungi</taxon>
        <taxon>Fungi incertae sedis</taxon>
        <taxon>Mucoromycota</taxon>
        <taxon>Mortierellomycotina</taxon>
        <taxon>Mortierellomycetes</taxon>
        <taxon>Mortierellales</taxon>
        <taxon>Mortierellaceae</taxon>
        <taxon>Linnemannia</taxon>
    </lineage>
</organism>
<dbReference type="SUPFAM" id="SSF50978">
    <property type="entry name" value="WD40 repeat-like"/>
    <property type="match status" value="1"/>
</dbReference>
<proteinExistence type="predicted"/>
<dbReference type="GO" id="GO:0034272">
    <property type="term" value="C:phosphatidylinositol 3-kinase complex, class III, type II"/>
    <property type="evidence" value="ECO:0007669"/>
    <property type="project" value="TreeGrafter"/>
</dbReference>
<keyword evidence="5" id="KW-0677">Repeat</keyword>
<dbReference type="FunFam" id="1.10.510.10:FF:000497">
    <property type="entry name" value="Phosphoinositide 3-kinase regulatory subunit"/>
    <property type="match status" value="1"/>
</dbReference>
<dbReference type="Proteomes" id="UP000707451">
    <property type="component" value="Unassembled WGS sequence"/>
</dbReference>
<dbReference type="EMBL" id="JAHRHY010000023">
    <property type="protein sequence ID" value="KAG9061548.1"/>
    <property type="molecule type" value="Genomic_DNA"/>
</dbReference>
<keyword evidence="4" id="KW-0808">Transferase</keyword>
<protein>
    <recommendedName>
        <fullName evidence="1">non-specific serine/threonine protein kinase</fullName>
        <ecNumber evidence="1">2.7.11.1</ecNumber>
    </recommendedName>
</protein>
<dbReference type="GO" id="GO:0071561">
    <property type="term" value="C:nucleus-vacuole junction"/>
    <property type="evidence" value="ECO:0007669"/>
    <property type="project" value="TreeGrafter"/>
</dbReference>
<evidence type="ECO:0000256" key="7">
    <source>
        <dbReference type="ARBA" id="ARBA00022777"/>
    </source>
</evidence>
<evidence type="ECO:0000313" key="14">
    <source>
        <dbReference type="Proteomes" id="UP000707451"/>
    </source>
</evidence>
<dbReference type="GO" id="GO:0004674">
    <property type="term" value="F:protein serine/threonine kinase activity"/>
    <property type="evidence" value="ECO:0007669"/>
    <property type="project" value="UniProtKB-KW"/>
</dbReference>
<dbReference type="InterPro" id="IPR036322">
    <property type="entry name" value="WD40_repeat_dom_sf"/>
</dbReference>
<evidence type="ECO:0000256" key="6">
    <source>
        <dbReference type="ARBA" id="ARBA00022741"/>
    </source>
</evidence>
<feature type="repeat" description="HEAT" evidence="9">
    <location>
        <begin position="477"/>
        <end position="514"/>
    </location>
</feature>
<dbReference type="EC" id="2.7.11.1" evidence="1"/>
<feature type="repeat" description="WD" evidence="10">
    <location>
        <begin position="1244"/>
        <end position="1285"/>
    </location>
</feature>
<dbReference type="SUPFAM" id="SSF56112">
    <property type="entry name" value="Protein kinase-like (PK-like)"/>
    <property type="match status" value="1"/>
</dbReference>
<dbReference type="InterPro" id="IPR045162">
    <property type="entry name" value="Vps15-like"/>
</dbReference>
<reference evidence="13" key="1">
    <citation type="submission" date="2021-06" db="EMBL/GenBank/DDBJ databases">
        <title>Genome Sequence of Mortierella hyaline Strain SCG-10, a Cold-Adapted, Nitrate-Reducing Fungus Isolated from Soil in Minnesota, USA.</title>
        <authorList>
            <person name="Aldossari N."/>
        </authorList>
    </citation>
    <scope>NUCLEOTIDE SEQUENCE</scope>
    <source>
        <strain evidence="13">SCG-10</strain>
    </source>
</reference>
<dbReference type="GO" id="GO:0005524">
    <property type="term" value="F:ATP binding"/>
    <property type="evidence" value="ECO:0007669"/>
    <property type="project" value="UniProtKB-KW"/>
</dbReference>
<dbReference type="Gene3D" id="1.10.510.10">
    <property type="entry name" value="Transferase(Phosphotransferase) domain 1"/>
    <property type="match status" value="1"/>
</dbReference>
<dbReference type="GO" id="GO:0006623">
    <property type="term" value="P:protein targeting to vacuole"/>
    <property type="evidence" value="ECO:0007669"/>
    <property type="project" value="TreeGrafter"/>
</dbReference>
<feature type="region of interest" description="Disordered" evidence="11">
    <location>
        <begin position="911"/>
        <end position="931"/>
    </location>
</feature>
<dbReference type="InterPro" id="IPR055231">
    <property type="entry name" value="2AA_helical"/>
</dbReference>
<dbReference type="SMART" id="SM00320">
    <property type="entry name" value="WD40"/>
    <property type="match status" value="6"/>
</dbReference>
<dbReference type="Gene3D" id="1.25.10.10">
    <property type="entry name" value="Leucine-rich Repeat Variant"/>
    <property type="match status" value="2"/>
</dbReference>
<dbReference type="PROSITE" id="PS50077">
    <property type="entry name" value="HEAT_REPEAT"/>
    <property type="match status" value="1"/>
</dbReference>
<keyword evidence="7 13" id="KW-0418">Kinase</keyword>
<dbReference type="PANTHER" id="PTHR17583:SF0">
    <property type="entry name" value="PHOSPHOINOSITIDE 3-KINASE REGULATORY SUBUNIT 4"/>
    <property type="match status" value="1"/>
</dbReference>
<dbReference type="GO" id="GO:0016236">
    <property type="term" value="P:macroautophagy"/>
    <property type="evidence" value="ECO:0007669"/>
    <property type="project" value="InterPro"/>
</dbReference>
<dbReference type="Pfam" id="PF00400">
    <property type="entry name" value="WD40"/>
    <property type="match status" value="2"/>
</dbReference>
<evidence type="ECO:0000256" key="2">
    <source>
        <dbReference type="ARBA" id="ARBA00022527"/>
    </source>
</evidence>
<dbReference type="PROSITE" id="PS50082">
    <property type="entry name" value="WD_REPEATS_2"/>
    <property type="match status" value="2"/>
</dbReference>
<evidence type="ECO:0000256" key="5">
    <source>
        <dbReference type="ARBA" id="ARBA00022737"/>
    </source>
</evidence>
<dbReference type="InterPro" id="IPR001680">
    <property type="entry name" value="WD40_rpt"/>
</dbReference>
<dbReference type="InterPro" id="IPR021133">
    <property type="entry name" value="HEAT_type_2"/>
</dbReference>
<dbReference type="CDD" id="cd13980">
    <property type="entry name" value="STKc_Vps15"/>
    <property type="match status" value="1"/>
</dbReference>
<dbReference type="OrthoDB" id="242910at2759"/>
<dbReference type="GO" id="GO:0045324">
    <property type="term" value="P:late endosome to vacuole transport"/>
    <property type="evidence" value="ECO:0007669"/>
    <property type="project" value="InterPro"/>
</dbReference>
<dbReference type="Pfam" id="PF22956">
    <property type="entry name" value="VPS15-like_hel"/>
    <property type="match status" value="1"/>
</dbReference>
<dbReference type="InterPro" id="IPR011009">
    <property type="entry name" value="Kinase-like_dom_sf"/>
</dbReference>
<dbReference type="Pfam" id="PF00069">
    <property type="entry name" value="Pkinase"/>
    <property type="match status" value="1"/>
</dbReference>
<gene>
    <name evidence="13" type="primary">VPS15</name>
    <name evidence="13" type="ORF">KI688_007127</name>
</gene>
<dbReference type="Gene3D" id="2.130.10.10">
    <property type="entry name" value="YVTN repeat-like/Quinoprotein amine dehydrogenase"/>
    <property type="match status" value="2"/>
</dbReference>
<evidence type="ECO:0000256" key="10">
    <source>
        <dbReference type="PROSITE-ProRule" id="PRU00221"/>
    </source>
</evidence>
<feature type="domain" description="Protein kinase" evidence="12">
    <location>
        <begin position="40"/>
        <end position="330"/>
    </location>
</feature>
<evidence type="ECO:0000256" key="8">
    <source>
        <dbReference type="ARBA" id="ARBA00022840"/>
    </source>
</evidence>
<accession>A0A9P7XJB1</accession>
<dbReference type="PROSITE" id="PS50294">
    <property type="entry name" value="WD_REPEATS_REGION"/>
    <property type="match status" value="1"/>
</dbReference>
<dbReference type="GO" id="GO:0034271">
    <property type="term" value="C:phosphatidylinositol 3-kinase complex, class III, type I"/>
    <property type="evidence" value="ECO:0007669"/>
    <property type="project" value="TreeGrafter"/>
</dbReference>
<keyword evidence="2" id="KW-0723">Serine/threonine-protein kinase</keyword>
<evidence type="ECO:0000256" key="3">
    <source>
        <dbReference type="ARBA" id="ARBA00022574"/>
    </source>
</evidence>
<evidence type="ECO:0000256" key="9">
    <source>
        <dbReference type="PROSITE-ProRule" id="PRU00103"/>
    </source>
</evidence>
<evidence type="ECO:0000259" key="12">
    <source>
        <dbReference type="PROSITE" id="PS50011"/>
    </source>
</evidence>
<dbReference type="PANTHER" id="PTHR17583">
    <property type="entry name" value="PHOSPHOINOSITIDE 3-KINASE REGULATORY SUBUNIT 4"/>
    <property type="match status" value="1"/>
</dbReference>
<dbReference type="InterPro" id="IPR016024">
    <property type="entry name" value="ARM-type_fold"/>
</dbReference>
<dbReference type="PROSITE" id="PS50011">
    <property type="entry name" value="PROTEIN_KINASE_DOM"/>
    <property type="match status" value="1"/>
</dbReference>
<dbReference type="InterPro" id="IPR000719">
    <property type="entry name" value="Prot_kinase_dom"/>
</dbReference>
<keyword evidence="6" id="KW-0547">Nucleotide-binding</keyword>
<name>A0A9P7XJB1_9FUNG</name>
<dbReference type="SUPFAM" id="SSF48371">
    <property type="entry name" value="ARM repeat"/>
    <property type="match status" value="1"/>
</dbReference>
<keyword evidence="3 10" id="KW-0853">WD repeat</keyword>
<dbReference type="SMART" id="SM00220">
    <property type="entry name" value="S_TKc"/>
    <property type="match status" value="1"/>
</dbReference>
<comment type="caution">
    <text evidence="13">The sequence shown here is derived from an EMBL/GenBank/DDBJ whole genome shotgun (WGS) entry which is preliminary data.</text>
</comment>
<dbReference type="InterPro" id="IPR015943">
    <property type="entry name" value="WD40/YVTN_repeat-like_dom_sf"/>
</dbReference>
<evidence type="ECO:0000256" key="11">
    <source>
        <dbReference type="SAM" id="MobiDB-lite"/>
    </source>
</evidence>
<dbReference type="InterPro" id="IPR011989">
    <property type="entry name" value="ARM-like"/>
</dbReference>
<keyword evidence="8" id="KW-0067">ATP-binding</keyword>
<sequence length="1648" mass="183988">MGNSVSTVTPSAATAGIDSYVSELGDIHYDKRQAGLLHCYFGHTILGSARFMKTIRGRQRDGTVVVKIFVKPESGYSLKRIARKLNEERDILSDVPNAIAFQKVLETDRAGYLIRQYFFSSLYDRISTRPFMNLIEKKWVTYQLLKGLADSHARNVYHGDIKTENCLMTSWNWVYLSDFAGYKPTFLPEDNPADFSFFFDTSSRRTCYLAPERFYKPGVDTEKQKLAEDPGNIFTGLTTAMDIFSIGCVIAELFSEGTPIFSLSQMFKYRSGEYDPTPYINKIEDDHIKALIRHMIQLDPSKRYSADQYLAEWRDRAFPKYFYTFLHQYIHSVTESAGESSNAGAIESAIFPNIQELQTRRIKTDADEKIERIHHDFDKIMFFLGLNPQRSPETSSSDAEGSVDALSKGLTTLTVADKQAISKEDSQHTPNEGALIFLSLLCSSMRNTAYPSSRMNALDMLLSIGRHVADDIKLDRLVPYIVSCLSDDVARVKAHAVKTLAKMLDEVETLDVINVTIFPEYILPALQSFPLDKEVLVRSAYAGCIAQFAQTAMRYLELAQLLKNDGAFTRNEGDGDVEGSPYEATYDSALSDLQATIEDQIRILLVDPDSSVKRALLSDMTSLCIFLGKQRVDDVLLSHMITYLNGRDWMLRSAFFESIVGVGTFVGGRSLEEYILPLMVQALTDSEEFVVEKVLKSLASLCDLGLFQKMAIWDLVGVVAPLLCHPNLWIRYGAIGFIASTSQRLPVADIWCMIYPIIRPFMRSDVGEVNELHLRENVKPPLSRNVFESSIQWAAVANRTSFWPVRDRPAATRSVSVSSSHSLTVPLDLQSGRANEPTPLFVVVKSSEYVGLTASLCPETEILNARIDVYAFVITRDEKYLDKLRSIGMTQDDEYKLTAMREYIWKISRSRQNARPKGRDDEPPGVTKDGSVDLQQIGITPVTVFLSPDLIEKDFGSTRAYPRISKTKAYDNSLLHPHRKVVKSSTMGNMPRISSESTIFSATRTKDSSITSIYDGTPFDPSASGSTAANLYLQSAQDRQSTASFASSMAPSSFQASSFGQNIAHSFPNSPDNPRARSMTSNIVLDKNAKRTRILLTPGSTVTSETGKAAAATSMSETNAQGTIELPANERTVQDVIAGSGVDMPKPNSPPWQAQFDDSYSGLHGVDGRGADTFGMAAFNHSVDGGKRNLAELLVHQTLKVFQSPTHEFGPTVLPLSEQRRINRNNSQTVRSQWRPKGVLVAHLAEHKAAVNQICVSPDHNFFVSCSDDGSVKIWDTARLEKNVTNRARMSYNSIGGKVTCMSFIENTHSVAAASDNGSIHVFRVHYISSGKYGKCETVRKITLNNEYAVTMEHYHTESQSLLVYATNRGNIYALELGTMRPAWQLSNNISHGIITAMVIDRRKSWLLVGTNRGVLTLWDLRFMISIRSWVHPTKSRISRLVIQPPPQVNGEKPVDYKDRIIVASGKNEVSVWDIEQNECLEIFGVRNADDKKALSFDSFKAIEPLSGSELLRNSFTPNDSNVSSDQSVHAVIFPTDCEYMITAGADRKIRYWEKSRIELSFVISGHDPQDQLPKYAKQRIEGLPVHYEVTPVPPAKPRPTGRNNAITAQQQQLLRNHLDAIMDIALTELPCMLLISGDRDGVIKVFS</sequence>
<dbReference type="InterPro" id="IPR008271">
    <property type="entry name" value="Ser/Thr_kinase_AS"/>
</dbReference>
<evidence type="ECO:0000256" key="1">
    <source>
        <dbReference type="ARBA" id="ARBA00012513"/>
    </source>
</evidence>
<evidence type="ECO:0000313" key="13">
    <source>
        <dbReference type="EMBL" id="KAG9061548.1"/>
    </source>
</evidence>
<feature type="repeat" description="WD" evidence="10">
    <location>
        <begin position="1522"/>
        <end position="1554"/>
    </location>
</feature>
<dbReference type="PROSITE" id="PS00108">
    <property type="entry name" value="PROTEIN_KINASE_ST"/>
    <property type="match status" value="1"/>
</dbReference>
<dbReference type="GO" id="GO:0005770">
    <property type="term" value="C:late endosome"/>
    <property type="evidence" value="ECO:0007669"/>
    <property type="project" value="TreeGrafter"/>
</dbReference>
<evidence type="ECO:0000256" key="4">
    <source>
        <dbReference type="ARBA" id="ARBA00022679"/>
    </source>
</evidence>